<keyword evidence="1" id="KW-0723">Serine/threonine-protein kinase</keyword>
<dbReference type="EMBL" id="BPWL01000007">
    <property type="protein sequence ID" value="GJJ11741.1"/>
    <property type="molecule type" value="Genomic_DNA"/>
</dbReference>
<dbReference type="PROSITE" id="PS00107">
    <property type="entry name" value="PROTEIN_KINASE_ATP"/>
    <property type="match status" value="1"/>
</dbReference>
<keyword evidence="2" id="KW-0808">Transferase</keyword>
<dbReference type="PROSITE" id="PS50011">
    <property type="entry name" value="PROTEIN_KINASE_DOM"/>
    <property type="match status" value="1"/>
</dbReference>
<dbReference type="GO" id="GO:0004674">
    <property type="term" value="F:protein serine/threonine kinase activity"/>
    <property type="evidence" value="ECO:0007669"/>
    <property type="project" value="UniProtKB-KW"/>
</dbReference>
<feature type="compositionally biased region" description="Polar residues" evidence="7">
    <location>
        <begin position="271"/>
        <end position="286"/>
    </location>
</feature>
<keyword evidence="4" id="KW-0418">Kinase</keyword>
<dbReference type="GO" id="GO:0034501">
    <property type="term" value="P:protein localization to kinetochore"/>
    <property type="evidence" value="ECO:0007669"/>
    <property type="project" value="TreeGrafter"/>
</dbReference>
<evidence type="ECO:0000259" key="8">
    <source>
        <dbReference type="PROSITE" id="PS50011"/>
    </source>
</evidence>
<feature type="compositionally biased region" description="Polar residues" evidence="7">
    <location>
        <begin position="225"/>
        <end position="237"/>
    </location>
</feature>
<dbReference type="Proteomes" id="UP001050691">
    <property type="component" value="Unassembled WGS sequence"/>
</dbReference>
<feature type="region of interest" description="Disordered" evidence="7">
    <location>
        <begin position="205"/>
        <end position="482"/>
    </location>
</feature>
<keyword evidence="3 6" id="KW-0547">Nucleotide-binding</keyword>
<dbReference type="AlphaFoldDB" id="A0AAV5AFJ4"/>
<dbReference type="GO" id="GO:0005634">
    <property type="term" value="C:nucleus"/>
    <property type="evidence" value="ECO:0007669"/>
    <property type="project" value="TreeGrafter"/>
</dbReference>
<proteinExistence type="predicted"/>
<feature type="region of interest" description="Disordered" evidence="7">
    <location>
        <begin position="53"/>
        <end position="93"/>
    </location>
</feature>
<dbReference type="GO" id="GO:0004712">
    <property type="term" value="F:protein serine/threonine/tyrosine kinase activity"/>
    <property type="evidence" value="ECO:0007669"/>
    <property type="project" value="TreeGrafter"/>
</dbReference>
<dbReference type="InterPro" id="IPR017441">
    <property type="entry name" value="Protein_kinase_ATP_BS"/>
</dbReference>
<dbReference type="PROSITE" id="PS00108">
    <property type="entry name" value="PROTEIN_KINASE_ST"/>
    <property type="match status" value="1"/>
</dbReference>
<dbReference type="Gene3D" id="3.30.200.20">
    <property type="entry name" value="Phosphorylase Kinase, domain 1"/>
    <property type="match status" value="1"/>
</dbReference>
<dbReference type="FunFam" id="3.30.200.20:FF:000131">
    <property type="entry name" value="Dual specificity protein kinase TTK"/>
    <property type="match status" value="1"/>
</dbReference>
<dbReference type="SMART" id="SM00220">
    <property type="entry name" value="S_TKc"/>
    <property type="match status" value="1"/>
</dbReference>
<evidence type="ECO:0000256" key="7">
    <source>
        <dbReference type="SAM" id="MobiDB-lite"/>
    </source>
</evidence>
<evidence type="ECO:0000256" key="4">
    <source>
        <dbReference type="ARBA" id="ARBA00022777"/>
    </source>
</evidence>
<evidence type="ECO:0000256" key="2">
    <source>
        <dbReference type="ARBA" id="ARBA00022679"/>
    </source>
</evidence>
<feature type="binding site" evidence="6">
    <location>
        <position position="588"/>
    </location>
    <ligand>
        <name>ATP</name>
        <dbReference type="ChEBI" id="CHEBI:30616"/>
    </ligand>
</feature>
<keyword evidence="5 6" id="KW-0067">ATP-binding</keyword>
<feature type="compositionally biased region" description="Basic and acidic residues" evidence="7">
    <location>
        <begin position="385"/>
        <end position="396"/>
    </location>
</feature>
<dbReference type="Pfam" id="PF00069">
    <property type="entry name" value="Pkinase"/>
    <property type="match status" value="1"/>
</dbReference>
<feature type="domain" description="Protein kinase" evidence="8">
    <location>
        <begin position="560"/>
        <end position="854"/>
    </location>
</feature>
<dbReference type="GO" id="GO:0000776">
    <property type="term" value="C:kinetochore"/>
    <property type="evidence" value="ECO:0007669"/>
    <property type="project" value="TreeGrafter"/>
</dbReference>
<name>A0AAV5AFJ4_9AGAM</name>
<evidence type="ECO:0000256" key="6">
    <source>
        <dbReference type="PROSITE-ProRule" id="PRU10141"/>
    </source>
</evidence>
<reference evidence="9" key="1">
    <citation type="submission" date="2021-10" db="EMBL/GenBank/DDBJ databases">
        <title>De novo Genome Assembly of Clathrus columnatus (Basidiomycota, Fungi) Using Illumina and Nanopore Sequence Data.</title>
        <authorList>
            <person name="Ogiso-Tanaka E."/>
            <person name="Itagaki H."/>
            <person name="Hosoya T."/>
            <person name="Hosaka K."/>
        </authorList>
    </citation>
    <scope>NUCLEOTIDE SEQUENCE</scope>
    <source>
        <strain evidence="9">MO-923</strain>
    </source>
</reference>
<dbReference type="CDD" id="cd14131">
    <property type="entry name" value="PKc_Mps1"/>
    <property type="match status" value="1"/>
</dbReference>
<feature type="compositionally biased region" description="Polar residues" evidence="7">
    <location>
        <begin position="205"/>
        <end position="216"/>
    </location>
</feature>
<sequence length="917" mass="102205">MSIVANGFLATESSHMHSLSPSPSSTSINSDDAFQLSFEYIFDDQGNAVRISKNANPEEKQQTHFFTSEDEGAEPPGSRLNDLLGNERTPENPQSIASVLSRSYGSLGIQSNMISDGPPNNRSFQRAVSSSAVSLGPSRPSLLDVDRPLGRARRVPIDGKRKDDTDFSKKERDEEEIAKEAGLRRMREKDKENWMAAFESITNNNVPSVPLNTIARTHSDPSPPLTSIEQSEYQPRSQPLEPVQAHVRSRRPLSKQQRVLGAVPRPKDSLNVRTSAGSTDARSTPGSVEGSPENDLKPVRPISGGARRITKEDREKQAQEAVELREQLEREDRDRELQKIAEEKEQEEQRGMEEPQEPLHEKYIRSQSSLSYYGVEGDRNYPVVQEDKEREREPNRITRGAHQRRDSETVMPESIALPARLSPSARHVTTASSFERNPNLNTQPVEKPVERSQSLQRTSSINHPPQAIPRAQHKRSPTAPEQLNALNGNHVVQAAKNGKGQTWAIGTDVIGDVDRDLGGFGPSADGPAREKEGRETRLPSSFAPIQVTGAKAFQVNGRTYGKLDMIGKGGSSRVYRVITPSNEIYALKRVSLDRTDQETMQGYMNEIALLRRLDGNDRIIRLIESEVKGGSKGHLMLVMECGEVDLSRLISARQSTPLDMVWVSYYWKQMLEAVHVIHEEKIVHSDLKPANFVLVKGELKLIDFGIANAIANDTTNIQRDHQIGTVNYMSPESIEVAEGNTRLKVGRASDIWSLGCILYQMIYGFPPFHQLSVLQKMRVIPDPSNVIEFPPEAVPIVPQPRNVNTNGAGSTPPKKLYHLARSVPLEVIETLRSCLMKNPKDRETIPQLLSAGWLHPKGRSGELNLAPDEVIIDRDLLKQVVTWAFSVGMTTGMPQPEALEETLNQTLAQLQQCARRR</sequence>
<evidence type="ECO:0000313" key="10">
    <source>
        <dbReference type="Proteomes" id="UP001050691"/>
    </source>
</evidence>
<dbReference type="GO" id="GO:0033316">
    <property type="term" value="P:meiotic spindle assembly checkpoint signaling"/>
    <property type="evidence" value="ECO:0007669"/>
    <property type="project" value="TreeGrafter"/>
</dbReference>
<dbReference type="GO" id="GO:0007094">
    <property type="term" value="P:mitotic spindle assembly checkpoint signaling"/>
    <property type="evidence" value="ECO:0007669"/>
    <property type="project" value="TreeGrafter"/>
</dbReference>
<dbReference type="Gene3D" id="1.10.510.10">
    <property type="entry name" value="Transferase(Phosphotransferase) domain 1"/>
    <property type="match status" value="1"/>
</dbReference>
<dbReference type="InterPro" id="IPR000719">
    <property type="entry name" value="Prot_kinase_dom"/>
</dbReference>
<feature type="region of interest" description="Disordered" evidence="7">
    <location>
        <begin position="516"/>
        <end position="537"/>
    </location>
</feature>
<protein>
    <recommendedName>
        <fullName evidence="8">Protein kinase domain-containing protein</fullName>
    </recommendedName>
</protein>
<feature type="compositionally biased region" description="Basic and acidic residues" evidence="7">
    <location>
        <begin position="527"/>
        <end position="537"/>
    </location>
</feature>
<dbReference type="GO" id="GO:0005524">
    <property type="term" value="F:ATP binding"/>
    <property type="evidence" value="ECO:0007669"/>
    <property type="project" value="UniProtKB-UniRule"/>
</dbReference>
<evidence type="ECO:0000256" key="5">
    <source>
        <dbReference type="ARBA" id="ARBA00022840"/>
    </source>
</evidence>
<accession>A0AAV5AFJ4</accession>
<dbReference type="InterPro" id="IPR008271">
    <property type="entry name" value="Ser/Thr_kinase_AS"/>
</dbReference>
<keyword evidence="10" id="KW-1185">Reference proteome</keyword>
<evidence type="ECO:0000256" key="3">
    <source>
        <dbReference type="ARBA" id="ARBA00022741"/>
    </source>
</evidence>
<evidence type="ECO:0000313" key="9">
    <source>
        <dbReference type="EMBL" id="GJJ11741.1"/>
    </source>
</evidence>
<dbReference type="SUPFAM" id="SSF56112">
    <property type="entry name" value="Protein kinase-like (PK-like)"/>
    <property type="match status" value="1"/>
</dbReference>
<dbReference type="InterPro" id="IPR011009">
    <property type="entry name" value="Kinase-like_dom_sf"/>
</dbReference>
<dbReference type="PANTHER" id="PTHR22974:SF21">
    <property type="entry name" value="DUAL SPECIFICITY PROTEIN KINASE TTK"/>
    <property type="match status" value="1"/>
</dbReference>
<evidence type="ECO:0000256" key="1">
    <source>
        <dbReference type="ARBA" id="ARBA00022527"/>
    </source>
</evidence>
<feature type="compositionally biased region" description="Polar residues" evidence="7">
    <location>
        <begin position="451"/>
        <end position="463"/>
    </location>
</feature>
<organism evidence="9 10">
    <name type="scientific">Clathrus columnatus</name>
    <dbReference type="NCBI Taxonomy" id="1419009"/>
    <lineage>
        <taxon>Eukaryota</taxon>
        <taxon>Fungi</taxon>
        <taxon>Dikarya</taxon>
        <taxon>Basidiomycota</taxon>
        <taxon>Agaricomycotina</taxon>
        <taxon>Agaricomycetes</taxon>
        <taxon>Phallomycetidae</taxon>
        <taxon>Phallales</taxon>
        <taxon>Clathraceae</taxon>
        <taxon>Clathrus</taxon>
    </lineage>
</organism>
<feature type="compositionally biased region" description="Basic and acidic residues" evidence="7">
    <location>
        <begin position="309"/>
        <end position="364"/>
    </location>
</feature>
<feature type="compositionally biased region" description="Polar residues" evidence="7">
    <location>
        <begin position="427"/>
        <end position="444"/>
    </location>
</feature>
<dbReference type="PANTHER" id="PTHR22974">
    <property type="entry name" value="MIXED LINEAGE PROTEIN KINASE"/>
    <property type="match status" value="1"/>
</dbReference>
<feature type="region of interest" description="Disordered" evidence="7">
    <location>
        <begin position="114"/>
        <end position="174"/>
    </location>
</feature>
<comment type="caution">
    <text evidence="9">The sequence shown here is derived from an EMBL/GenBank/DDBJ whole genome shotgun (WGS) entry which is preliminary data.</text>
</comment>
<dbReference type="GO" id="GO:0098813">
    <property type="term" value="P:nuclear chromosome segregation"/>
    <property type="evidence" value="ECO:0007669"/>
    <property type="project" value="UniProtKB-ARBA"/>
</dbReference>
<feature type="compositionally biased region" description="Basic and acidic residues" evidence="7">
    <location>
        <begin position="144"/>
        <end position="174"/>
    </location>
</feature>
<dbReference type="InterPro" id="IPR027084">
    <property type="entry name" value="Mps1_cat"/>
</dbReference>
<gene>
    <name evidence="9" type="ORF">Clacol_005979</name>
</gene>
<feature type="compositionally biased region" description="Polar residues" evidence="7">
    <location>
        <begin position="114"/>
        <end position="133"/>
    </location>
</feature>